<gene>
    <name evidence="2" type="ordered locus">Mnod_7419</name>
</gene>
<reference evidence="2 3" key="1">
    <citation type="submission" date="2009-01" db="EMBL/GenBank/DDBJ databases">
        <title>Complete sequence of chromosome of Methylobacterium nodulans ORS 2060.</title>
        <authorList>
            <consortium name="US DOE Joint Genome Institute"/>
            <person name="Lucas S."/>
            <person name="Copeland A."/>
            <person name="Lapidus A."/>
            <person name="Glavina del Rio T."/>
            <person name="Dalin E."/>
            <person name="Tice H."/>
            <person name="Bruce D."/>
            <person name="Goodwin L."/>
            <person name="Pitluck S."/>
            <person name="Sims D."/>
            <person name="Brettin T."/>
            <person name="Detter J.C."/>
            <person name="Han C."/>
            <person name="Larimer F."/>
            <person name="Land M."/>
            <person name="Hauser L."/>
            <person name="Kyrpides N."/>
            <person name="Ivanova N."/>
            <person name="Marx C.J."/>
            <person name="Richardson P."/>
        </authorList>
    </citation>
    <scope>NUCLEOTIDE SEQUENCE [LARGE SCALE GENOMIC DNA]</scope>
    <source>
        <strain evidence="3">LMG 21967 / CNCM I-2342 / ORS 2060</strain>
    </source>
</reference>
<dbReference type="OrthoDB" id="7356934at2"/>
<protein>
    <recommendedName>
        <fullName evidence="4">DUF3572 domain-containing protein</fullName>
    </recommendedName>
</protein>
<proteinExistence type="predicted"/>
<dbReference type="AlphaFoldDB" id="B8IN40"/>
<organism evidence="2 3">
    <name type="scientific">Methylobacterium nodulans (strain LMG 21967 / CNCM I-2342 / ORS 2060)</name>
    <dbReference type="NCBI Taxonomy" id="460265"/>
    <lineage>
        <taxon>Bacteria</taxon>
        <taxon>Pseudomonadati</taxon>
        <taxon>Pseudomonadota</taxon>
        <taxon>Alphaproteobacteria</taxon>
        <taxon>Hyphomicrobiales</taxon>
        <taxon>Methylobacteriaceae</taxon>
        <taxon>Methylobacterium</taxon>
    </lineage>
</organism>
<evidence type="ECO:0000313" key="3">
    <source>
        <dbReference type="Proteomes" id="UP000008207"/>
    </source>
</evidence>
<dbReference type="Pfam" id="PF12096">
    <property type="entry name" value="DUF3572"/>
    <property type="match status" value="1"/>
</dbReference>
<sequence length="111" mass="11767">MKRKSQSFTRGKAPRGGIPGRAEAEALAGAVFGFVTGDPARLMRFMDHAGLSPASLREAAESPDLLVGLLDHVVSDEELLLACAEAIGEAPERITLAWRRLGPPEPESFGA</sequence>
<dbReference type="KEGG" id="mno:Mnod_7419"/>
<dbReference type="HOGENOM" id="CLU_165306_2_0_5"/>
<dbReference type="eggNOG" id="ENOG5032ZJY">
    <property type="taxonomic scope" value="Bacteria"/>
</dbReference>
<dbReference type="EMBL" id="CP001349">
    <property type="protein sequence ID" value="ACL62156.1"/>
    <property type="molecule type" value="Genomic_DNA"/>
</dbReference>
<dbReference type="Proteomes" id="UP000008207">
    <property type="component" value="Chromosome"/>
</dbReference>
<feature type="region of interest" description="Disordered" evidence="1">
    <location>
        <begin position="1"/>
        <end position="20"/>
    </location>
</feature>
<evidence type="ECO:0000256" key="1">
    <source>
        <dbReference type="SAM" id="MobiDB-lite"/>
    </source>
</evidence>
<name>B8IN40_METNO</name>
<evidence type="ECO:0008006" key="4">
    <source>
        <dbReference type="Google" id="ProtNLM"/>
    </source>
</evidence>
<keyword evidence="3" id="KW-1185">Reference proteome</keyword>
<dbReference type="STRING" id="460265.Mnod_7419"/>
<dbReference type="InterPro" id="IPR021955">
    <property type="entry name" value="DUF3572"/>
</dbReference>
<accession>B8IN40</accession>
<evidence type="ECO:0000313" key="2">
    <source>
        <dbReference type="EMBL" id="ACL62156.1"/>
    </source>
</evidence>